<evidence type="ECO:0000313" key="1">
    <source>
        <dbReference type="EMBL" id="RQN23806.1"/>
    </source>
</evidence>
<accession>A0AAE8FSQ5</accession>
<organism evidence="1 2">
    <name type="scientific">Clostridium perfringens</name>
    <dbReference type="NCBI Taxonomy" id="1502"/>
    <lineage>
        <taxon>Bacteria</taxon>
        <taxon>Bacillati</taxon>
        <taxon>Bacillota</taxon>
        <taxon>Clostridia</taxon>
        <taxon>Eubacteriales</taxon>
        <taxon>Clostridiaceae</taxon>
        <taxon>Clostridium</taxon>
    </lineage>
</organism>
<name>A0AAE8FSQ5_CLOPF</name>
<gene>
    <name evidence="1" type="ORF">EHZ11_12515</name>
</gene>
<dbReference type="Proteomes" id="UP000273641">
    <property type="component" value="Unassembled WGS sequence"/>
</dbReference>
<dbReference type="EMBL" id="RQNR01000006">
    <property type="protein sequence ID" value="RQN23806.1"/>
    <property type="molecule type" value="Genomic_DNA"/>
</dbReference>
<protein>
    <submittedName>
        <fullName evidence="1">DUF645 family protein</fullName>
    </submittedName>
</protein>
<sequence>MQTLMDLMENLRIKLQSSHLCLIKNSIVTIIYLSLNKKIKKLKLYLQLFYFSSL</sequence>
<evidence type="ECO:0000313" key="2">
    <source>
        <dbReference type="Proteomes" id="UP000273641"/>
    </source>
</evidence>
<proteinExistence type="predicted"/>
<reference evidence="1 2" key="1">
    <citation type="submission" date="2018-11" db="EMBL/GenBank/DDBJ databases">
        <title>Draft genome sequences of potential pathogenic Clostridium perfringens from environmental surface water in the North West Province, South Africa.</title>
        <authorList>
            <person name="Fourie J.C.J."/>
            <person name="Sanko T.J."/>
            <person name="Bezuidenhout C."/>
            <person name="Mienie C."/>
            <person name="Adeleke R."/>
        </authorList>
    </citation>
    <scope>NUCLEOTIDE SEQUENCE [LARGE SCALE GENOMIC DNA]</scope>
    <source>
        <strain evidence="1 2">SC4-C13</strain>
    </source>
</reference>
<dbReference type="AlphaFoldDB" id="A0AAE8FSQ5"/>
<comment type="caution">
    <text evidence="1">The sequence shown here is derived from an EMBL/GenBank/DDBJ whole genome shotgun (WGS) entry which is preliminary data.</text>
</comment>